<accession>A0A830EVH1</accession>
<feature type="compositionally biased region" description="Acidic residues" evidence="1">
    <location>
        <begin position="148"/>
        <end position="163"/>
    </location>
</feature>
<name>A0A830EVH1_9EURY</name>
<gene>
    <name evidence="2" type="ORF">GCM10009037_17950</name>
</gene>
<dbReference type="AlphaFoldDB" id="A0A830EVH1"/>
<comment type="caution">
    <text evidence="2">The sequence shown here is derived from an EMBL/GenBank/DDBJ whole genome shotgun (WGS) entry which is preliminary data.</text>
</comment>
<proteinExistence type="predicted"/>
<feature type="compositionally biased region" description="Basic and acidic residues" evidence="1">
    <location>
        <begin position="114"/>
        <end position="128"/>
    </location>
</feature>
<feature type="compositionally biased region" description="Basic and acidic residues" evidence="1">
    <location>
        <begin position="72"/>
        <end position="81"/>
    </location>
</feature>
<dbReference type="RefSeq" id="WP_188882920.1">
    <property type="nucleotide sequence ID" value="NZ_BMPF01000002.1"/>
</dbReference>
<evidence type="ECO:0000313" key="2">
    <source>
        <dbReference type="EMBL" id="GGL34755.1"/>
    </source>
</evidence>
<dbReference type="EMBL" id="BMPF01000002">
    <property type="protein sequence ID" value="GGL34755.1"/>
    <property type="molecule type" value="Genomic_DNA"/>
</dbReference>
<sequence>MGYACPVCDEHVPDAEHLADHLAFAAVTGASDHEAWLDEHAAGWEEGGTDDLAPRVTEHAETVEFEVETEPVEGHAHDHGHGSNGPAVDTSGAGALGGEAQRILEDAAEMTQEMQRDADGTEASRGERAGANATREQGGDSAESPAESADDGDAADDAEGETE</sequence>
<organism evidence="2 3">
    <name type="scientific">Halarchaeum grantii</name>
    <dbReference type="NCBI Taxonomy" id="1193105"/>
    <lineage>
        <taxon>Archaea</taxon>
        <taxon>Methanobacteriati</taxon>
        <taxon>Methanobacteriota</taxon>
        <taxon>Stenosarchaea group</taxon>
        <taxon>Halobacteria</taxon>
        <taxon>Halobacteriales</taxon>
        <taxon>Halobacteriaceae</taxon>
    </lineage>
</organism>
<dbReference type="OrthoDB" id="342503at2157"/>
<evidence type="ECO:0000256" key="1">
    <source>
        <dbReference type="SAM" id="MobiDB-lite"/>
    </source>
</evidence>
<reference evidence="2 3" key="1">
    <citation type="journal article" date="2019" name="Int. J. Syst. Evol. Microbiol.">
        <title>The Global Catalogue of Microorganisms (GCM) 10K type strain sequencing project: providing services to taxonomists for standard genome sequencing and annotation.</title>
        <authorList>
            <consortium name="The Broad Institute Genomics Platform"/>
            <consortium name="The Broad Institute Genome Sequencing Center for Infectious Disease"/>
            <person name="Wu L."/>
            <person name="Ma J."/>
        </authorList>
    </citation>
    <scope>NUCLEOTIDE SEQUENCE [LARGE SCALE GENOMIC DNA]</scope>
    <source>
        <strain evidence="2 3">JCM 19585</strain>
    </source>
</reference>
<protein>
    <submittedName>
        <fullName evidence="2">Uncharacterized protein</fullName>
    </submittedName>
</protein>
<feature type="region of interest" description="Disordered" evidence="1">
    <location>
        <begin position="67"/>
        <end position="163"/>
    </location>
</feature>
<keyword evidence="3" id="KW-1185">Reference proteome</keyword>
<dbReference type="Pfam" id="PF19126">
    <property type="entry name" value="DUF5810"/>
    <property type="match status" value="1"/>
</dbReference>
<evidence type="ECO:0000313" key="3">
    <source>
        <dbReference type="Proteomes" id="UP000628840"/>
    </source>
</evidence>
<dbReference type="InterPro" id="IPR043833">
    <property type="entry name" value="DUF5810"/>
</dbReference>
<dbReference type="Proteomes" id="UP000628840">
    <property type="component" value="Unassembled WGS sequence"/>
</dbReference>